<sequence>RLPGKEFLPENIQPTFKSGCKSIMVWGYIAQDVKGLLIKLEFPPATMSEKGQRRAPAHTSCLTKSAQLKLGITPLTHPPSSPDLNPIEPLWLLLKNHVADTPGASNSLENLWLAAQHAWEEITEEEIQGHTGKMSERVTQVQAAKGWHTRF</sequence>
<dbReference type="Proteomes" id="UP000030671">
    <property type="component" value="Unassembled WGS sequence"/>
</dbReference>
<reference evidence="1 2" key="1">
    <citation type="journal article" date="2012" name="New Phytol.">
        <title>Insight into trade-off between wood decay and parasitism from the genome of a fungal forest pathogen.</title>
        <authorList>
            <person name="Olson A."/>
            <person name="Aerts A."/>
            <person name="Asiegbu F."/>
            <person name="Belbahri L."/>
            <person name="Bouzid O."/>
            <person name="Broberg A."/>
            <person name="Canback B."/>
            <person name="Coutinho P.M."/>
            <person name="Cullen D."/>
            <person name="Dalman K."/>
            <person name="Deflorio G."/>
            <person name="van Diepen L.T."/>
            <person name="Dunand C."/>
            <person name="Duplessis S."/>
            <person name="Durling M."/>
            <person name="Gonthier P."/>
            <person name="Grimwood J."/>
            <person name="Fossdal C.G."/>
            <person name="Hansson D."/>
            <person name="Henrissat B."/>
            <person name="Hietala A."/>
            <person name="Himmelstrand K."/>
            <person name="Hoffmeister D."/>
            <person name="Hogberg N."/>
            <person name="James T.Y."/>
            <person name="Karlsson M."/>
            <person name="Kohler A."/>
            <person name="Kues U."/>
            <person name="Lee Y.H."/>
            <person name="Lin Y.C."/>
            <person name="Lind M."/>
            <person name="Lindquist E."/>
            <person name="Lombard V."/>
            <person name="Lucas S."/>
            <person name="Lunden K."/>
            <person name="Morin E."/>
            <person name="Murat C."/>
            <person name="Park J."/>
            <person name="Raffaello T."/>
            <person name="Rouze P."/>
            <person name="Salamov A."/>
            <person name="Schmutz J."/>
            <person name="Solheim H."/>
            <person name="Stahlberg J."/>
            <person name="Velez H."/>
            <person name="de Vries R.P."/>
            <person name="Wiebenga A."/>
            <person name="Woodward S."/>
            <person name="Yakovlev I."/>
            <person name="Garbelotto M."/>
            <person name="Martin F."/>
            <person name="Grigoriev I.V."/>
            <person name="Stenlid J."/>
        </authorList>
    </citation>
    <scope>NUCLEOTIDE SEQUENCE [LARGE SCALE GENOMIC DNA]</scope>
    <source>
        <strain evidence="1 2">TC 32-1</strain>
    </source>
</reference>
<dbReference type="RefSeq" id="XP_009552505.1">
    <property type="nucleotide sequence ID" value="XM_009554210.1"/>
</dbReference>
<dbReference type="KEGG" id="hir:HETIRDRAFT_56678"/>
<dbReference type="InParanoid" id="W4JQY8"/>
<dbReference type="GeneID" id="20678367"/>
<proteinExistence type="predicted"/>
<dbReference type="InterPro" id="IPR036397">
    <property type="entry name" value="RNaseH_sf"/>
</dbReference>
<evidence type="ECO:0000313" key="1">
    <source>
        <dbReference type="EMBL" id="ETW75505.1"/>
    </source>
</evidence>
<feature type="non-terminal residue" evidence="1">
    <location>
        <position position="1"/>
    </location>
</feature>
<dbReference type="EMBL" id="KI925466">
    <property type="protein sequence ID" value="ETW75505.1"/>
    <property type="molecule type" value="Genomic_DNA"/>
</dbReference>
<evidence type="ECO:0008006" key="3">
    <source>
        <dbReference type="Google" id="ProtNLM"/>
    </source>
</evidence>
<evidence type="ECO:0000313" key="2">
    <source>
        <dbReference type="Proteomes" id="UP000030671"/>
    </source>
</evidence>
<protein>
    <recommendedName>
        <fullName evidence="3">Tc1-like transposase DDE domain-containing protein</fullName>
    </recommendedName>
</protein>
<dbReference type="Gene3D" id="3.30.420.10">
    <property type="entry name" value="Ribonuclease H-like superfamily/Ribonuclease H"/>
    <property type="match status" value="1"/>
</dbReference>
<keyword evidence="2" id="KW-1185">Reference proteome</keyword>
<accession>W4JQY8</accession>
<organism evidence="1 2">
    <name type="scientific">Heterobasidion irregulare (strain TC 32-1)</name>
    <dbReference type="NCBI Taxonomy" id="747525"/>
    <lineage>
        <taxon>Eukaryota</taxon>
        <taxon>Fungi</taxon>
        <taxon>Dikarya</taxon>
        <taxon>Basidiomycota</taxon>
        <taxon>Agaricomycotina</taxon>
        <taxon>Agaricomycetes</taxon>
        <taxon>Russulales</taxon>
        <taxon>Bondarzewiaceae</taxon>
        <taxon>Heterobasidion</taxon>
        <taxon>Heterobasidion annosum species complex</taxon>
    </lineage>
</organism>
<gene>
    <name evidence="1" type="ORF">HETIRDRAFT_56678</name>
</gene>
<dbReference type="GO" id="GO:0003676">
    <property type="term" value="F:nucleic acid binding"/>
    <property type="evidence" value="ECO:0007669"/>
    <property type="project" value="InterPro"/>
</dbReference>
<name>W4JQY8_HETIT</name>
<dbReference type="OrthoDB" id="2742659at2759"/>
<dbReference type="HOGENOM" id="CLU_033666_0_6_1"/>
<dbReference type="eggNOG" id="ENOG502S5IV">
    <property type="taxonomic scope" value="Eukaryota"/>
</dbReference>
<dbReference type="AlphaFoldDB" id="W4JQY8"/>